<accession>A0A165ZZE8</accession>
<evidence type="ECO:0000313" key="2">
    <source>
        <dbReference type="Proteomes" id="UP000077428"/>
    </source>
</evidence>
<protein>
    <submittedName>
        <fullName evidence="1">Uncharacterized protein</fullName>
    </submittedName>
</protein>
<proteinExistence type="predicted"/>
<keyword evidence="2" id="KW-1185">Reference proteome</keyword>
<organism evidence="1 2">
    <name type="scientific">Methanobrevibacter oralis</name>
    <dbReference type="NCBI Taxonomy" id="66851"/>
    <lineage>
        <taxon>Archaea</taxon>
        <taxon>Methanobacteriati</taxon>
        <taxon>Methanobacteriota</taxon>
        <taxon>Methanomada group</taxon>
        <taxon>Methanobacteria</taxon>
        <taxon>Methanobacteriales</taxon>
        <taxon>Methanobacteriaceae</taxon>
        <taxon>Methanobrevibacter</taxon>
    </lineage>
</organism>
<comment type="caution">
    <text evidence="1">The sequence shown here is derived from an EMBL/GenBank/DDBJ whole genome shotgun (WGS) entry which is preliminary data.</text>
</comment>
<dbReference type="RefSeq" id="WP_063720510.1">
    <property type="nucleotide sequence ID" value="NZ_LT985167.1"/>
</dbReference>
<dbReference type="PATRIC" id="fig|66851.6.peg.1756"/>
<dbReference type="AlphaFoldDB" id="A0A165ZZE8"/>
<gene>
    <name evidence="1" type="ORF">MBORA_16160</name>
</gene>
<name>A0A165ZZE8_METOA</name>
<dbReference type="Proteomes" id="UP000077428">
    <property type="component" value="Unassembled WGS sequence"/>
</dbReference>
<dbReference type="EMBL" id="LWMU01000092">
    <property type="protein sequence ID" value="KZX11371.1"/>
    <property type="molecule type" value="Genomic_DNA"/>
</dbReference>
<evidence type="ECO:0000313" key="1">
    <source>
        <dbReference type="EMBL" id="KZX11371.1"/>
    </source>
</evidence>
<sequence length="82" mass="9440">MTKKNENKKTTTANKNNKMMSLYEAVQENKTENFIIIGALTKAGLINQYIHEKEVYLSKTEEIKPTITDTELNKIIKNYTGE</sequence>
<reference evidence="2" key="1">
    <citation type="journal article" date="2016" name="Genome Announc.">
        <title>Draft Genome Sequences of Methanobrevibacter curvatus DSM11111, Methanobrevibacter cuticularis DSM11139, Methanobrevibacter filiformis DSM11501, and Methanobrevibacter oralis DSM7256.</title>
        <authorList>
            <person name="Poehlein A."/>
            <person name="Seedorf H."/>
        </authorList>
    </citation>
    <scope>NUCLEOTIDE SEQUENCE [LARGE SCALE GENOMIC DNA]</scope>
    <source>
        <strain evidence="2">DSM 7256 / JCM 30027 / ZR</strain>
    </source>
</reference>
<dbReference type="STRING" id="66851.MBORA_16160"/>